<reference evidence="1 2" key="1">
    <citation type="journal article" date="2021" name="Int. J. Syst. Evol. Microbiol.">
        <title>Amazonocrinis nigriterrae gen. nov., sp. nov., Atlanticothrix silvestris gen. nov., sp. nov. and Dendronalium phyllosphericum gen. nov., sp. nov., nostocacean cyanobacteria from Brazilian environments.</title>
        <authorList>
            <person name="Alvarenga D.O."/>
            <person name="Andreote A.P.D."/>
            <person name="Branco L.H.Z."/>
            <person name="Delbaje E."/>
            <person name="Cruz R.B."/>
            <person name="Varani A.M."/>
            <person name="Fiore M.F."/>
        </authorList>
    </citation>
    <scope>NUCLEOTIDE SEQUENCE [LARGE SCALE GENOMIC DNA]</scope>
    <source>
        <strain evidence="1 2">CENA369</strain>
    </source>
</reference>
<keyword evidence="2" id="KW-1185">Reference proteome</keyword>
<protein>
    <submittedName>
        <fullName evidence="1">Uncharacterized protein</fullName>
    </submittedName>
</protein>
<comment type="caution">
    <text evidence="1">The sequence shown here is derived from an EMBL/GenBank/DDBJ whole genome shotgun (WGS) entry which is preliminary data.</text>
</comment>
<evidence type="ECO:0000313" key="1">
    <source>
        <dbReference type="EMBL" id="MBH8573475.1"/>
    </source>
</evidence>
<name>A0A8J7I2F3_9NOST</name>
<dbReference type="Proteomes" id="UP000662314">
    <property type="component" value="Unassembled WGS sequence"/>
</dbReference>
<dbReference type="RefSeq" id="WP_214432297.1">
    <property type="nucleotide sequence ID" value="NZ_CAWPUQ010000167.1"/>
</dbReference>
<evidence type="ECO:0000313" key="2">
    <source>
        <dbReference type="Proteomes" id="UP000662314"/>
    </source>
</evidence>
<proteinExistence type="predicted"/>
<gene>
    <name evidence="1" type="ORF">I8752_10695</name>
</gene>
<dbReference type="AlphaFoldDB" id="A0A8J7I2F3"/>
<organism evidence="1 2">
    <name type="scientific">Dendronalium phyllosphericum CENA369</name>
    <dbReference type="NCBI Taxonomy" id="1725256"/>
    <lineage>
        <taxon>Bacteria</taxon>
        <taxon>Bacillati</taxon>
        <taxon>Cyanobacteriota</taxon>
        <taxon>Cyanophyceae</taxon>
        <taxon>Nostocales</taxon>
        <taxon>Nostocaceae</taxon>
        <taxon>Dendronalium</taxon>
        <taxon>Dendronalium phyllosphericum</taxon>
    </lineage>
</organism>
<dbReference type="EMBL" id="JAECZA010000034">
    <property type="protein sequence ID" value="MBH8573475.1"/>
    <property type="molecule type" value="Genomic_DNA"/>
</dbReference>
<accession>A0A8J7I2F3</accession>
<sequence length="172" mass="19416">MGGKPWHYFVPHCTDINSALQVLREQEFCAGRYGFGALEHFFGNLENFDRDYINSEESPEELIEEYGNVQAAIEAVLDEYGSEGTASILDMLGISLVPESSAVSPISRNDLLELFGTDKPTREMVESILIEEQDLDACEEFWSSISRGEGRYIVLYTENQPVEIFFAGYSFD</sequence>